<reference evidence="2 3" key="1">
    <citation type="submission" date="2018-11" db="EMBL/GenBank/DDBJ databases">
        <title>Rhodococcus spongicola sp. nov. and Rhodococcus xishaensis sp. nov. from marine sponges.</title>
        <authorList>
            <person name="Li L."/>
            <person name="Lin H.W."/>
        </authorList>
    </citation>
    <scope>NUCLEOTIDE SEQUENCE [LARGE SCALE GENOMIC DNA]</scope>
    <source>
        <strain evidence="2 3">LHW50502</strain>
    </source>
</reference>
<feature type="transmembrane region" description="Helical" evidence="1">
    <location>
        <begin position="21"/>
        <end position="41"/>
    </location>
</feature>
<comment type="caution">
    <text evidence="2">The sequence shown here is derived from an EMBL/GenBank/DDBJ whole genome shotgun (WGS) entry which is preliminary data.</text>
</comment>
<keyword evidence="1" id="KW-1133">Transmembrane helix</keyword>
<gene>
    <name evidence="2" type="ORF">EF834_05135</name>
</gene>
<keyword evidence="1" id="KW-0812">Transmembrane</keyword>
<dbReference type="OrthoDB" id="4465458at2"/>
<keyword evidence="1" id="KW-0472">Membrane</keyword>
<evidence type="ECO:0000313" key="3">
    <source>
        <dbReference type="Proteomes" id="UP000284333"/>
    </source>
</evidence>
<evidence type="ECO:0000313" key="2">
    <source>
        <dbReference type="EMBL" id="RVW04468.1"/>
    </source>
</evidence>
<proteinExistence type="predicted"/>
<feature type="transmembrane region" description="Helical" evidence="1">
    <location>
        <begin position="47"/>
        <end position="64"/>
    </location>
</feature>
<sequence length="101" mass="10587">MMFTSSLNPKHYQTFHNVFMGMCGVAAFAGTALLVSALFGYDKGVDGAVVMFAGSVGIVSSGIMEKTSRKTRDTGVPAAVLIANFVLTAVGVWLLTGLIPR</sequence>
<name>A0A3S3ABZ1_9NOCA</name>
<dbReference type="RefSeq" id="WP_127946164.1">
    <property type="nucleotide sequence ID" value="NZ_RKLN01000002.1"/>
</dbReference>
<protein>
    <submittedName>
        <fullName evidence="2">Uncharacterized protein</fullName>
    </submittedName>
</protein>
<evidence type="ECO:0000256" key="1">
    <source>
        <dbReference type="SAM" id="Phobius"/>
    </source>
</evidence>
<feature type="transmembrane region" description="Helical" evidence="1">
    <location>
        <begin position="76"/>
        <end position="99"/>
    </location>
</feature>
<dbReference type="Proteomes" id="UP000284333">
    <property type="component" value="Unassembled WGS sequence"/>
</dbReference>
<keyword evidence="3" id="KW-1185">Reference proteome</keyword>
<organism evidence="2 3">
    <name type="scientific">Rhodococcus spongiicola</name>
    <dbReference type="NCBI Taxonomy" id="2487352"/>
    <lineage>
        <taxon>Bacteria</taxon>
        <taxon>Bacillati</taxon>
        <taxon>Actinomycetota</taxon>
        <taxon>Actinomycetes</taxon>
        <taxon>Mycobacteriales</taxon>
        <taxon>Nocardiaceae</taxon>
        <taxon>Rhodococcus</taxon>
    </lineage>
</organism>
<dbReference type="EMBL" id="RKLN01000002">
    <property type="protein sequence ID" value="RVW04468.1"/>
    <property type="molecule type" value="Genomic_DNA"/>
</dbReference>
<accession>A0A3S3ABZ1</accession>
<dbReference type="AlphaFoldDB" id="A0A3S3ABZ1"/>